<dbReference type="SUPFAM" id="SSF140804">
    <property type="entry name" value="YidB-like"/>
    <property type="match status" value="1"/>
</dbReference>
<accession>A0A892ZIE1</accession>
<dbReference type="InterPro" id="IPR045372">
    <property type="entry name" value="YidB"/>
</dbReference>
<dbReference type="InterPro" id="IPR027405">
    <property type="entry name" value="YidB-like"/>
</dbReference>
<protein>
    <submittedName>
        <fullName evidence="1">DUF937 domain-containing protein</fullName>
    </submittedName>
</protein>
<proteinExistence type="predicted"/>
<evidence type="ECO:0000313" key="2">
    <source>
        <dbReference type="Proteomes" id="UP000653156"/>
    </source>
</evidence>
<evidence type="ECO:0000313" key="1">
    <source>
        <dbReference type="EMBL" id="QRQ81294.1"/>
    </source>
</evidence>
<dbReference type="Gene3D" id="1.10.10.690">
    <property type="entry name" value="YidB-like"/>
    <property type="match status" value="1"/>
</dbReference>
<reference evidence="1" key="1">
    <citation type="submission" date="2021-02" db="EMBL/GenBank/DDBJ databases">
        <title>Neisseriaceae sp. 26B isolated from the cloaca of a Common Toad-headed Turtle (Mesoclemmys nasuta).</title>
        <authorList>
            <person name="Spergser J."/>
            <person name="Busse H.-J."/>
        </authorList>
    </citation>
    <scope>NUCLEOTIDE SEQUENCE</scope>
    <source>
        <strain evidence="1">26B</strain>
    </source>
</reference>
<sequence length="134" mass="13498">MGLLDSLLGAALGGGNQQQNTAVQLVLQLIEKSGGVGNLMNTLQQNGLAGALQSWISTGGNEAVSGQQVESALGGDLLNQVAAKVGINGSDASDLLAQYLPKIIDQMTPNGDAGEAHGVDLASIGGALLKNMFK</sequence>
<keyword evidence="2" id="KW-1185">Reference proteome</keyword>
<organism evidence="1 2">
    <name type="scientific">Paralysiella testudinis</name>
    <dbReference type="NCBI Taxonomy" id="2809020"/>
    <lineage>
        <taxon>Bacteria</taxon>
        <taxon>Pseudomonadati</taxon>
        <taxon>Pseudomonadota</taxon>
        <taxon>Betaproteobacteria</taxon>
        <taxon>Neisseriales</taxon>
        <taxon>Neisseriaceae</taxon>
        <taxon>Paralysiella</taxon>
    </lineage>
</organism>
<dbReference type="AlphaFoldDB" id="A0A892ZIE1"/>
<dbReference type="RefSeq" id="WP_230338586.1">
    <property type="nucleotide sequence ID" value="NZ_CP069798.1"/>
</dbReference>
<dbReference type="Proteomes" id="UP000653156">
    <property type="component" value="Chromosome"/>
</dbReference>
<dbReference type="Pfam" id="PF20159">
    <property type="entry name" value="YidB"/>
    <property type="match status" value="1"/>
</dbReference>
<dbReference type="KEGG" id="ptes:JQU52_11305"/>
<gene>
    <name evidence="1" type="ORF">JQU52_11305</name>
</gene>
<dbReference type="EMBL" id="CP069798">
    <property type="protein sequence ID" value="QRQ81294.1"/>
    <property type="molecule type" value="Genomic_DNA"/>
</dbReference>
<name>A0A892ZIE1_9NEIS</name>